<dbReference type="OrthoDB" id="9778602at2"/>
<dbReference type="Proteomes" id="UP000001784">
    <property type="component" value="Chromosome"/>
</dbReference>
<feature type="domain" description="4Fe-4S ferredoxin-type" evidence="4">
    <location>
        <begin position="58"/>
        <end position="88"/>
    </location>
</feature>
<name>A0LNT0_SYNFM</name>
<evidence type="ECO:0000313" key="6">
    <source>
        <dbReference type="Proteomes" id="UP000001784"/>
    </source>
</evidence>
<dbReference type="GO" id="GO:0046872">
    <property type="term" value="F:metal ion binding"/>
    <property type="evidence" value="ECO:0007669"/>
    <property type="project" value="UniProtKB-KW"/>
</dbReference>
<dbReference type="KEGG" id="sfu:Sfum_3409"/>
<dbReference type="RefSeq" id="WP_011700207.1">
    <property type="nucleotide sequence ID" value="NC_008554.1"/>
</dbReference>
<dbReference type="EMBL" id="CP000478">
    <property type="protein sequence ID" value="ABK19082.1"/>
    <property type="molecule type" value="Genomic_DNA"/>
</dbReference>
<organism evidence="5 6">
    <name type="scientific">Syntrophobacter fumaroxidans (strain DSM 10017 / MPOB)</name>
    <dbReference type="NCBI Taxonomy" id="335543"/>
    <lineage>
        <taxon>Bacteria</taxon>
        <taxon>Pseudomonadati</taxon>
        <taxon>Thermodesulfobacteriota</taxon>
        <taxon>Syntrophobacteria</taxon>
        <taxon>Syntrophobacterales</taxon>
        <taxon>Syntrophobacteraceae</taxon>
        <taxon>Syntrophobacter</taxon>
    </lineage>
</organism>
<dbReference type="InterPro" id="IPR017896">
    <property type="entry name" value="4Fe4S_Fe-S-bd"/>
</dbReference>
<dbReference type="GO" id="GO:0051536">
    <property type="term" value="F:iron-sulfur cluster binding"/>
    <property type="evidence" value="ECO:0007669"/>
    <property type="project" value="UniProtKB-KW"/>
</dbReference>
<dbReference type="InParanoid" id="A0LNT0"/>
<dbReference type="SUPFAM" id="SSF52540">
    <property type="entry name" value="P-loop containing nucleoside triphosphate hydrolases"/>
    <property type="match status" value="1"/>
</dbReference>
<reference evidence="5 6" key="1">
    <citation type="submission" date="2006-10" db="EMBL/GenBank/DDBJ databases">
        <title>Complete sequence of Syntrophobacter fumaroxidans MPOB.</title>
        <authorList>
            <consortium name="US DOE Joint Genome Institute"/>
            <person name="Copeland A."/>
            <person name="Lucas S."/>
            <person name="Lapidus A."/>
            <person name="Barry K."/>
            <person name="Detter J.C."/>
            <person name="Glavina del Rio T."/>
            <person name="Hammon N."/>
            <person name="Israni S."/>
            <person name="Pitluck S."/>
            <person name="Goltsman E.G."/>
            <person name="Martinez M."/>
            <person name="Schmutz J."/>
            <person name="Larimer F."/>
            <person name="Land M."/>
            <person name="Hauser L."/>
            <person name="Kyrpides N."/>
            <person name="Kim E."/>
            <person name="Boone D.R."/>
            <person name="Brockman F."/>
            <person name="Culley D."/>
            <person name="Ferry J."/>
            <person name="Gunsalus R."/>
            <person name="McInerney M.J."/>
            <person name="Morrison M."/>
            <person name="Plugge C."/>
            <person name="Rohlin L."/>
            <person name="Scholten J."/>
            <person name="Sieber J."/>
            <person name="Stams A.J.M."/>
            <person name="Worm P."/>
            <person name="Henstra A.M."/>
            <person name="Richardson P."/>
        </authorList>
    </citation>
    <scope>NUCLEOTIDE SEQUENCE [LARGE SCALE GENOMIC DNA]</scope>
    <source>
        <strain evidence="6">DSM 10017 / MPOB</strain>
    </source>
</reference>
<feature type="domain" description="4Fe-4S ferredoxin-type" evidence="4">
    <location>
        <begin position="93"/>
        <end position="116"/>
    </location>
</feature>
<dbReference type="Pfam" id="PF01656">
    <property type="entry name" value="CbiA"/>
    <property type="match status" value="1"/>
</dbReference>
<dbReference type="AlphaFoldDB" id="A0LNT0"/>
<dbReference type="Gene3D" id="3.40.50.300">
    <property type="entry name" value="P-loop containing nucleotide triphosphate hydrolases"/>
    <property type="match status" value="1"/>
</dbReference>
<dbReference type="HOGENOM" id="CLU_067767_0_0_7"/>
<dbReference type="PANTHER" id="PTHR43063">
    <property type="entry name" value="4FE-4S CLUSTER CONTAINING PARA FAMILY ATPASE PROTEIN"/>
    <property type="match status" value="1"/>
</dbReference>
<evidence type="ECO:0000256" key="3">
    <source>
        <dbReference type="ARBA" id="ARBA00023014"/>
    </source>
</evidence>
<evidence type="ECO:0000256" key="1">
    <source>
        <dbReference type="ARBA" id="ARBA00022723"/>
    </source>
</evidence>
<evidence type="ECO:0000259" key="4">
    <source>
        <dbReference type="PROSITE" id="PS51379"/>
    </source>
</evidence>
<keyword evidence="3" id="KW-0411">Iron-sulfur</keyword>
<dbReference type="InterPro" id="IPR002586">
    <property type="entry name" value="CobQ/CobB/MinD/ParA_Nub-bd_dom"/>
</dbReference>
<dbReference type="PROSITE" id="PS51379">
    <property type="entry name" value="4FE4S_FER_2"/>
    <property type="match status" value="2"/>
</dbReference>
<evidence type="ECO:0000313" key="5">
    <source>
        <dbReference type="EMBL" id="ABK19082.1"/>
    </source>
</evidence>
<sequence>MIVSVASGKGGTGKTTVAASLATIWDRPLVAVDLDVEEPNLHLFLRPNLEESEAAHMEVPVVDASRCTFCGACSELCQFKAICAMGKLILTFPEMCHGCGGCIALCPEKALSPGTRELGEINRGRAGTIGFLMGRLRVGEAMSPPFMRLVKAKLNEMIAQSARDAIIDAPPGVSCPAVNAVIDSDLILLVTEPTPFGFYDFRLAWEAFSPLGKPMGAVVNRAGLGTDDLYRFCRDKGLPILTEIPFDRAIAEAYARGRVIAEVSPRLKETFVSLRDEIRDLAERSRPREAAHA</sequence>
<gene>
    <name evidence="5" type="ordered locus">Sfum_3409</name>
</gene>
<dbReference type="PANTHER" id="PTHR43063:SF1">
    <property type="entry name" value="4FE-4S CLUSTER CONTAINING PARA FAMILY ATPASE PROTEIN"/>
    <property type="match status" value="1"/>
</dbReference>
<dbReference type="PROSITE" id="PS00198">
    <property type="entry name" value="4FE4S_FER_1"/>
    <property type="match status" value="1"/>
</dbReference>
<proteinExistence type="predicted"/>
<accession>A0LNT0</accession>
<keyword evidence="1" id="KW-0479">Metal-binding</keyword>
<dbReference type="InterPro" id="IPR027417">
    <property type="entry name" value="P-loop_NTPase"/>
</dbReference>
<dbReference type="STRING" id="335543.Sfum_3409"/>
<dbReference type="Gene3D" id="3.30.70.20">
    <property type="match status" value="1"/>
</dbReference>
<dbReference type="Pfam" id="PF00037">
    <property type="entry name" value="Fer4"/>
    <property type="match status" value="1"/>
</dbReference>
<keyword evidence="2" id="KW-0408">Iron</keyword>
<dbReference type="InterPro" id="IPR017900">
    <property type="entry name" value="4Fe4S_Fe_S_CS"/>
</dbReference>
<dbReference type="eggNOG" id="COG1149">
    <property type="taxonomic scope" value="Bacteria"/>
</dbReference>
<protein>
    <submittedName>
        <fullName evidence="5">Cobyrinic acid a,c-diamide synthase</fullName>
    </submittedName>
</protein>
<evidence type="ECO:0000256" key="2">
    <source>
        <dbReference type="ARBA" id="ARBA00023004"/>
    </source>
</evidence>
<keyword evidence="6" id="KW-1185">Reference proteome</keyword>
<dbReference type="SUPFAM" id="SSF54862">
    <property type="entry name" value="4Fe-4S ferredoxins"/>
    <property type="match status" value="1"/>
</dbReference>